<dbReference type="EMBL" id="JACIJH010000018">
    <property type="protein sequence ID" value="MBB5708418.1"/>
    <property type="molecule type" value="Genomic_DNA"/>
</dbReference>
<accession>A0A7W9ES61</accession>
<gene>
    <name evidence="2" type="ORF">FHR21_003803</name>
</gene>
<dbReference type="Proteomes" id="UP000537161">
    <property type="component" value="Unassembled WGS sequence"/>
</dbReference>
<proteinExistence type="predicted"/>
<dbReference type="RefSeq" id="WP_184101137.1">
    <property type="nucleotide sequence ID" value="NZ_JACIJH010000018.1"/>
</dbReference>
<dbReference type="InterPro" id="IPR045465">
    <property type="entry name" value="Trans_reg_dom"/>
</dbReference>
<name>A0A7W9ES61_9SPHN</name>
<reference evidence="2 3" key="1">
    <citation type="submission" date="2020-08" db="EMBL/GenBank/DDBJ databases">
        <title>Genomic Encyclopedia of Type Strains, Phase IV (KMG-IV): sequencing the most valuable type-strain genomes for metagenomic binning, comparative biology and taxonomic classification.</title>
        <authorList>
            <person name="Goeker M."/>
        </authorList>
    </citation>
    <scope>NUCLEOTIDE SEQUENCE [LARGE SCALE GENOMIC DNA]</scope>
    <source>
        <strain evidence="2 3">DSM 27163</strain>
    </source>
</reference>
<evidence type="ECO:0000313" key="3">
    <source>
        <dbReference type="Proteomes" id="UP000537161"/>
    </source>
</evidence>
<feature type="domain" description="Transcriptional regulator-like" evidence="1">
    <location>
        <begin position="15"/>
        <end position="70"/>
    </location>
</feature>
<keyword evidence="3" id="KW-1185">Reference proteome</keyword>
<comment type="caution">
    <text evidence="2">The sequence shown here is derived from an EMBL/GenBank/DDBJ whole genome shotgun (WGS) entry which is preliminary data.</text>
</comment>
<dbReference type="Pfam" id="PF20109">
    <property type="entry name" value="Trans_reg_dom"/>
    <property type="match status" value="1"/>
</dbReference>
<evidence type="ECO:0000313" key="2">
    <source>
        <dbReference type="EMBL" id="MBB5708418.1"/>
    </source>
</evidence>
<organism evidence="2 3">
    <name type="scientific">Sphingopyxis panaciterrulae</name>
    <dbReference type="NCBI Taxonomy" id="462372"/>
    <lineage>
        <taxon>Bacteria</taxon>
        <taxon>Pseudomonadati</taxon>
        <taxon>Pseudomonadota</taxon>
        <taxon>Alphaproteobacteria</taxon>
        <taxon>Sphingomonadales</taxon>
        <taxon>Sphingomonadaceae</taxon>
        <taxon>Sphingopyxis</taxon>
    </lineage>
</organism>
<sequence>MPAIETRAVLPPGSWRDAGLYAALAATGERGLAWELLRRYPDYPGGADEGDGPLTAADAAFTARWGLHFRRGAEPLRVHRTLAMVGRLRSVGAALPNRAARGAH</sequence>
<protein>
    <recommendedName>
        <fullName evidence="1">Transcriptional regulator-like domain-containing protein</fullName>
    </recommendedName>
</protein>
<evidence type="ECO:0000259" key="1">
    <source>
        <dbReference type="Pfam" id="PF20109"/>
    </source>
</evidence>
<dbReference type="AlphaFoldDB" id="A0A7W9ES61"/>